<dbReference type="Proteomes" id="UP000078340">
    <property type="component" value="Unassembled WGS sequence"/>
</dbReference>
<feature type="region of interest" description="Disordered" evidence="1">
    <location>
        <begin position="487"/>
        <end position="511"/>
    </location>
</feature>
<proteinExistence type="predicted"/>
<sequence length="588" mass="62442">MPDAEDSSASTSISSRLVGMVSMSCGLVSDPPTPLPFGGHARPRAPPPCEQDSRLPNATPAPLLAQTERRQRAGGHGNPLPTATPGFYNRIRHLYRARCLSLDHGDDDSPAEIAEELEGLSSAAASTSRDRQLSSEAQMDDVIAGERFTALDGGAWDPSIGLHCSPICTFIHGRYPHEYRHTCTTPNRKAAIVHPIAGEHVSRPQCINSCRDADACSSSPVRLGRSWRAHQSTASAHARHASAGQPATGQVARRPPLIAAGQRGASASPAWLCFTVEAQLPDQPSPSAGREPWTPGDSIPRRTSATVDASTATSSRSPERSPRLTRRQARAGAGAGSPKKDHGHGPWIQQQPAEPTHPPKTRPDDHLDTGRQPMAWLSSPHRQAVATVRAPAAQSGCADVTPKGGPSGPPPPARFASLTPRACAWTVTSPNGRTTPIASRRCLPVIATLGAPSNAFSPHSLCPAPRARPTSVGPTAMACYARTPPSAPSRSCRASAHTHTPPFPVARRQAGRRPVPVPKYYFSSSLHVARDSASPLQLSRPQRRLTVQFVFLDFANNPEQRSHSPGEASLPHSSSTTPSVRRSVVSPP</sequence>
<gene>
    <name evidence="2" type="ORF">VFPFJ_05721</name>
</gene>
<dbReference type="EMBL" id="LSBI01000005">
    <property type="protein sequence ID" value="OAQ89312.1"/>
    <property type="molecule type" value="Genomic_DNA"/>
</dbReference>
<feature type="compositionally biased region" description="Low complexity" evidence="1">
    <location>
        <begin position="573"/>
        <end position="588"/>
    </location>
</feature>
<feature type="region of interest" description="Disordered" evidence="1">
    <location>
        <begin position="281"/>
        <end position="417"/>
    </location>
</feature>
<name>A0A179HHB3_PURLI</name>
<comment type="caution">
    <text evidence="2">The sequence shown here is derived from an EMBL/GenBank/DDBJ whole genome shotgun (WGS) entry which is preliminary data.</text>
</comment>
<reference evidence="2 3" key="1">
    <citation type="submission" date="2016-02" db="EMBL/GenBank/DDBJ databases">
        <title>Biosynthesis of antibiotic leucinostatins and their inhibition on Phytophthora in bio-control Purpureocillium lilacinum.</title>
        <authorList>
            <person name="Wang G."/>
            <person name="Liu Z."/>
            <person name="Lin R."/>
            <person name="Li E."/>
            <person name="Mao Z."/>
            <person name="Ling J."/>
            <person name="Yin W."/>
            <person name="Xie B."/>
        </authorList>
    </citation>
    <scope>NUCLEOTIDE SEQUENCE [LARGE SCALE GENOMIC DNA]</scope>
    <source>
        <strain evidence="2">PLFJ-1</strain>
    </source>
</reference>
<evidence type="ECO:0000256" key="1">
    <source>
        <dbReference type="SAM" id="MobiDB-lite"/>
    </source>
</evidence>
<dbReference type="AlphaFoldDB" id="A0A179HHB3"/>
<evidence type="ECO:0000313" key="2">
    <source>
        <dbReference type="EMBL" id="OAQ89312.1"/>
    </source>
</evidence>
<accession>A0A179HHB3</accession>
<feature type="compositionally biased region" description="Low complexity" evidence="1">
    <location>
        <begin position="301"/>
        <end position="316"/>
    </location>
</feature>
<feature type="region of interest" description="Disordered" evidence="1">
    <location>
        <begin position="30"/>
        <end position="58"/>
    </location>
</feature>
<organism evidence="2 3">
    <name type="scientific">Purpureocillium lilacinum</name>
    <name type="common">Paecilomyces lilacinus</name>
    <dbReference type="NCBI Taxonomy" id="33203"/>
    <lineage>
        <taxon>Eukaryota</taxon>
        <taxon>Fungi</taxon>
        <taxon>Dikarya</taxon>
        <taxon>Ascomycota</taxon>
        <taxon>Pezizomycotina</taxon>
        <taxon>Sordariomycetes</taxon>
        <taxon>Hypocreomycetidae</taxon>
        <taxon>Hypocreales</taxon>
        <taxon>Ophiocordycipitaceae</taxon>
        <taxon>Purpureocillium</taxon>
    </lineage>
</organism>
<protein>
    <submittedName>
        <fullName evidence="2">Uncharacterized protein</fullName>
    </submittedName>
</protein>
<feature type="region of interest" description="Disordered" evidence="1">
    <location>
        <begin position="227"/>
        <end position="253"/>
    </location>
</feature>
<evidence type="ECO:0000313" key="3">
    <source>
        <dbReference type="Proteomes" id="UP000078340"/>
    </source>
</evidence>
<feature type="region of interest" description="Disordered" evidence="1">
    <location>
        <begin position="557"/>
        <end position="588"/>
    </location>
</feature>